<dbReference type="SUPFAM" id="SSF55073">
    <property type="entry name" value="Nucleotide cyclase"/>
    <property type="match status" value="1"/>
</dbReference>
<dbReference type="AlphaFoldDB" id="A0A1Z5JBS6"/>
<dbReference type="Pfam" id="PF00211">
    <property type="entry name" value="Guanylate_cyc"/>
    <property type="match status" value="1"/>
</dbReference>
<evidence type="ECO:0000256" key="2">
    <source>
        <dbReference type="ARBA" id="ARBA00012202"/>
    </source>
</evidence>
<dbReference type="InterPro" id="IPR011644">
    <property type="entry name" value="Heme_NO-bd"/>
</dbReference>
<dbReference type="Gene3D" id="3.90.1520.10">
    <property type="entry name" value="H-NOX domain"/>
    <property type="match status" value="1"/>
</dbReference>
<dbReference type="GO" id="GO:0005525">
    <property type="term" value="F:GTP binding"/>
    <property type="evidence" value="ECO:0007669"/>
    <property type="project" value="UniProtKB-KW"/>
</dbReference>
<dbReference type="GO" id="GO:0070482">
    <property type="term" value="P:response to oxygen levels"/>
    <property type="evidence" value="ECO:0007669"/>
    <property type="project" value="TreeGrafter"/>
</dbReference>
<gene>
    <name evidence="9" type="ORF">FisN_UnNu031</name>
</gene>
<feature type="compositionally biased region" description="Low complexity" evidence="7">
    <location>
        <begin position="265"/>
        <end position="274"/>
    </location>
</feature>
<accession>A0A1Z5JBS6</accession>
<dbReference type="CDD" id="cd07302">
    <property type="entry name" value="CHD"/>
    <property type="match status" value="1"/>
</dbReference>
<dbReference type="InterPro" id="IPR024096">
    <property type="entry name" value="NO_sig/Golgi_transp_ligand-bd"/>
</dbReference>
<proteinExistence type="predicted"/>
<dbReference type="PROSITE" id="PS50125">
    <property type="entry name" value="GUANYLATE_CYCLASE_2"/>
    <property type="match status" value="1"/>
</dbReference>
<dbReference type="InterPro" id="IPR042463">
    <property type="entry name" value="HNOB_dom_associated_sf"/>
</dbReference>
<keyword evidence="9" id="KW-0456">Lyase</keyword>
<dbReference type="OrthoDB" id="10258068at2759"/>
<keyword evidence="10" id="KW-1185">Reference proteome</keyword>
<sequence length="805" mass="89037">MLGWMNDCLEKLVVEKFGIDAWHEIKTIAKCDVADGGFLRFEEYPDQGVYDLIYAGSKVSGLTVNVLLEEFGRYFVPYISNSGHENLLWCQGNTLKDWATNINAIHSHLQTTFPNKMVMPEFWVEEMGEDGSLHLHFVSARGPILAPVGKGIVMAVAEKEFELDILMEQLQTQGQDGAKATTWRITTRDPLDMFKLTQKKNKWIETVSPPRVLTCPMSGITLNMANDDEMSENSANEILDSPPRCPMSKDYSTPPSKKSKKQSRKTSVSTVVSQMTRSTEESENSDDEFDDDDSFQAPIQMTAEQAKSVVSKSTRTSKTSSTGSSVGITSNAASNGLSIAMTRKLFPYHITLSKHFVILDVGEDLPKIRGVPNTELVGRLIEDVFLISKPDSAKWTKGWLRRLEGQTITLDPLVAHGSTMRFAGSVVTMIDSINAKWMLILAPDASNLTELRGIGLTLSDLPAHGCYRDAVFLREHLSSQMQDALKMEKLSKSLQREKGLLESLLPQHAAEGLRMGRTVKPRLHNNVTIFFSDVVGFTSIADKLYPWQVINMLNQLYCIMDFLAIKFHLFKIETIGDAYVCCSGLPETDENHAKNVANFALAVRHCCRHVKSPVDGKPIQLRIGIHSGACASGVVGVTNPRYCVFGDTMNTTARHETTGSANMIHCSSVTRTELSRNAPTLFSLKRRGKVEMKGKGTLTTFWLDASKSNEAFSAEGLAQLDELVLKELGQMASFGADDTLKQDQSKLPASPVKSDCSLNMESNDHRSLGDMLSCLSPLLPKKQNNPFGLPPGMLLSPTPSLMMFI</sequence>
<comment type="caution">
    <text evidence="9">The sequence shown here is derived from an EMBL/GenBank/DDBJ whole genome shotgun (WGS) entry which is preliminary data.</text>
</comment>
<dbReference type="GO" id="GO:0019934">
    <property type="term" value="P:cGMP-mediated signaling"/>
    <property type="evidence" value="ECO:0007669"/>
    <property type="project" value="TreeGrafter"/>
</dbReference>
<dbReference type="Pfam" id="PF07700">
    <property type="entry name" value="HNOB"/>
    <property type="match status" value="1"/>
</dbReference>
<dbReference type="PANTHER" id="PTHR45655">
    <property type="entry name" value="GUANYLATE CYCLASE SOLUBLE SUBUNIT BETA-2"/>
    <property type="match status" value="1"/>
</dbReference>
<feature type="compositionally biased region" description="Acidic residues" evidence="7">
    <location>
        <begin position="281"/>
        <end position="294"/>
    </location>
</feature>
<protein>
    <recommendedName>
        <fullName evidence="2">guanylate cyclase</fullName>
        <ecNumber evidence="2">4.6.1.2</ecNumber>
    </recommendedName>
</protein>
<dbReference type="InParanoid" id="A0A1Z5JBS6"/>
<dbReference type="GO" id="GO:0008074">
    <property type="term" value="C:guanylate cyclase complex, soluble"/>
    <property type="evidence" value="ECO:0007669"/>
    <property type="project" value="TreeGrafter"/>
</dbReference>
<dbReference type="Proteomes" id="UP000198406">
    <property type="component" value="Unassembled WGS sequence"/>
</dbReference>
<feature type="region of interest" description="Disordered" evidence="7">
    <location>
        <begin position="231"/>
        <end position="326"/>
    </location>
</feature>
<evidence type="ECO:0000256" key="5">
    <source>
        <dbReference type="ARBA" id="ARBA00023134"/>
    </source>
</evidence>
<dbReference type="EC" id="4.6.1.2" evidence="2"/>
<dbReference type="Gene3D" id="3.30.450.260">
    <property type="entry name" value="Haem NO binding associated domain"/>
    <property type="match status" value="1"/>
</dbReference>
<evidence type="ECO:0000256" key="6">
    <source>
        <dbReference type="ARBA" id="ARBA00023293"/>
    </source>
</evidence>
<dbReference type="SMART" id="SM00044">
    <property type="entry name" value="CYCc"/>
    <property type="match status" value="1"/>
</dbReference>
<keyword evidence="5" id="KW-0342">GTP-binding</keyword>
<evidence type="ECO:0000256" key="3">
    <source>
        <dbReference type="ARBA" id="ARBA00022490"/>
    </source>
</evidence>
<name>A0A1Z5JBS6_FISSO</name>
<evidence type="ECO:0000256" key="7">
    <source>
        <dbReference type="SAM" id="MobiDB-lite"/>
    </source>
</evidence>
<comment type="subcellular location">
    <subcellularLocation>
        <location evidence="1">Cytoplasm</location>
    </subcellularLocation>
</comment>
<feature type="compositionally biased region" description="Low complexity" evidence="7">
    <location>
        <begin position="307"/>
        <end position="326"/>
    </location>
</feature>
<dbReference type="InterPro" id="IPR011645">
    <property type="entry name" value="HNOB_dom_associated"/>
</dbReference>
<dbReference type="Pfam" id="PF07701">
    <property type="entry name" value="HNOBA"/>
    <property type="match status" value="2"/>
</dbReference>
<evidence type="ECO:0000313" key="9">
    <source>
        <dbReference type="EMBL" id="GAX11221.1"/>
    </source>
</evidence>
<keyword evidence="3" id="KW-0963">Cytoplasm</keyword>
<reference evidence="9 10" key="1">
    <citation type="journal article" date="2015" name="Plant Cell">
        <title>Oil accumulation by the oleaginous diatom Fistulifera solaris as revealed by the genome and transcriptome.</title>
        <authorList>
            <person name="Tanaka T."/>
            <person name="Maeda Y."/>
            <person name="Veluchamy A."/>
            <person name="Tanaka M."/>
            <person name="Abida H."/>
            <person name="Marechal E."/>
            <person name="Bowler C."/>
            <person name="Muto M."/>
            <person name="Sunaga Y."/>
            <person name="Tanaka M."/>
            <person name="Yoshino T."/>
            <person name="Taniguchi T."/>
            <person name="Fukuda Y."/>
            <person name="Nemoto M."/>
            <person name="Matsumoto M."/>
            <person name="Wong P.S."/>
            <person name="Aburatani S."/>
            <person name="Fujibuchi W."/>
        </authorList>
    </citation>
    <scope>NUCLEOTIDE SEQUENCE [LARGE SCALE GENOMIC DNA]</scope>
    <source>
        <strain evidence="9 10">JPCC DA0580</strain>
    </source>
</reference>
<dbReference type="FunFam" id="3.30.70.1230:FF:000030">
    <property type="entry name" value="Si:ch211-215j19.12"/>
    <property type="match status" value="1"/>
</dbReference>
<keyword evidence="4" id="KW-0547">Nucleotide-binding</keyword>
<dbReference type="InterPro" id="IPR029787">
    <property type="entry name" value="Nucleotide_cyclase"/>
</dbReference>
<dbReference type="InterPro" id="IPR038158">
    <property type="entry name" value="H-NOX_domain_sf"/>
</dbReference>
<dbReference type="PANTHER" id="PTHR45655:SF13">
    <property type="entry name" value="SOLUBLE GUANYLATE CYCLASE GCY-32-RELATED"/>
    <property type="match status" value="1"/>
</dbReference>
<dbReference type="GO" id="GO:0020037">
    <property type="term" value="F:heme binding"/>
    <property type="evidence" value="ECO:0007669"/>
    <property type="project" value="InterPro"/>
</dbReference>
<evidence type="ECO:0000256" key="1">
    <source>
        <dbReference type="ARBA" id="ARBA00004496"/>
    </source>
</evidence>
<dbReference type="InterPro" id="IPR001054">
    <property type="entry name" value="A/G_cyclase"/>
</dbReference>
<organism evidence="9 10">
    <name type="scientific">Fistulifera solaris</name>
    <name type="common">Oleaginous diatom</name>
    <dbReference type="NCBI Taxonomy" id="1519565"/>
    <lineage>
        <taxon>Eukaryota</taxon>
        <taxon>Sar</taxon>
        <taxon>Stramenopiles</taxon>
        <taxon>Ochrophyta</taxon>
        <taxon>Bacillariophyta</taxon>
        <taxon>Bacillariophyceae</taxon>
        <taxon>Bacillariophycidae</taxon>
        <taxon>Naviculales</taxon>
        <taxon>Naviculaceae</taxon>
        <taxon>Fistulifera</taxon>
    </lineage>
</organism>
<dbReference type="Gene3D" id="3.30.70.1230">
    <property type="entry name" value="Nucleotide cyclase"/>
    <property type="match status" value="1"/>
</dbReference>
<keyword evidence="6" id="KW-0141">cGMP biosynthesis</keyword>
<evidence type="ECO:0000256" key="4">
    <source>
        <dbReference type="ARBA" id="ARBA00022741"/>
    </source>
</evidence>
<dbReference type="EMBL" id="BDSP01000037">
    <property type="protein sequence ID" value="GAX11221.1"/>
    <property type="molecule type" value="Genomic_DNA"/>
</dbReference>
<dbReference type="GO" id="GO:0004383">
    <property type="term" value="F:guanylate cyclase activity"/>
    <property type="evidence" value="ECO:0007669"/>
    <property type="project" value="UniProtKB-EC"/>
</dbReference>
<feature type="domain" description="Guanylate cyclase" evidence="8">
    <location>
        <begin position="528"/>
        <end position="656"/>
    </location>
</feature>
<evidence type="ECO:0000259" key="8">
    <source>
        <dbReference type="PROSITE" id="PS50125"/>
    </source>
</evidence>
<dbReference type="SUPFAM" id="SSF111126">
    <property type="entry name" value="Ligand-binding domain in the NO signalling and Golgi transport"/>
    <property type="match status" value="1"/>
</dbReference>
<evidence type="ECO:0000313" key="10">
    <source>
        <dbReference type="Proteomes" id="UP000198406"/>
    </source>
</evidence>